<dbReference type="FunFam" id="1.10.10.10:FF:000001">
    <property type="entry name" value="LysR family transcriptional regulator"/>
    <property type="match status" value="1"/>
</dbReference>
<dbReference type="InterPro" id="IPR005119">
    <property type="entry name" value="LysR_subst-bd"/>
</dbReference>
<dbReference type="Proteomes" id="UP000557217">
    <property type="component" value="Unassembled WGS sequence"/>
</dbReference>
<dbReference type="SUPFAM" id="SSF46785">
    <property type="entry name" value="Winged helix' DNA-binding domain"/>
    <property type="match status" value="1"/>
</dbReference>
<dbReference type="PROSITE" id="PS50931">
    <property type="entry name" value="HTH_LYSR"/>
    <property type="match status" value="1"/>
</dbReference>
<keyword evidence="3 6" id="KW-0238">DNA-binding</keyword>
<evidence type="ECO:0000313" key="7">
    <source>
        <dbReference type="Proteomes" id="UP000557217"/>
    </source>
</evidence>
<dbReference type="PRINTS" id="PR00039">
    <property type="entry name" value="HTHLYSR"/>
</dbReference>
<keyword evidence="4" id="KW-0804">Transcription</keyword>
<evidence type="ECO:0000259" key="5">
    <source>
        <dbReference type="PROSITE" id="PS50931"/>
    </source>
</evidence>
<dbReference type="Pfam" id="PF03466">
    <property type="entry name" value="LysR_substrate"/>
    <property type="match status" value="1"/>
</dbReference>
<comment type="similarity">
    <text evidence="1">Belongs to the LysR transcriptional regulatory family.</text>
</comment>
<protein>
    <submittedName>
        <fullName evidence="6">DNA-binding transcriptional LysR family regulator</fullName>
    </submittedName>
</protein>
<feature type="domain" description="HTH lysR-type" evidence="5">
    <location>
        <begin position="1"/>
        <end position="58"/>
    </location>
</feature>
<dbReference type="CDD" id="cd05466">
    <property type="entry name" value="PBP2_LTTR_substrate"/>
    <property type="match status" value="1"/>
</dbReference>
<dbReference type="PANTHER" id="PTHR30419:SF28">
    <property type="entry name" value="HTH-TYPE TRANSCRIPTIONAL REGULATOR BSDA"/>
    <property type="match status" value="1"/>
</dbReference>
<keyword evidence="7" id="KW-1185">Reference proteome</keyword>
<evidence type="ECO:0000256" key="1">
    <source>
        <dbReference type="ARBA" id="ARBA00009437"/>
    </source>
</evidence>
<comment type="caution">
    <text evidence="6">The sequence shown here is derived from an EMBL/GenBank/DDBJ whole genome shotgun (WGS) entry which is preliminary data.</text>
</comment>
<dbReference type="SUPFAM" id="SSF53850">
    <property type="entry name" value="Periplasmic binding protein-like II"/>
    <property type="match status" value="1"/>
</dbReference>
<sequence>MDTKQLRYFIKLVECMSYTKASEELHIAQPSLSIAMKKLESDVGYPLFEGHTRKLQLTDVGEFLYGRAKEILENLDILKIELQEIGSVGDGCLILGLIESAKHWIPQTLKKLKQDYPSINIKLVDILGAESVKQALRTHQSHVIITNQIINEKDIVSIPLYEERLVAVLSKEHHLKEKDTLELKDIYKEPFIISTEGFQTRLDVLKAFEMNNLPMNDKYEIERFETAISLVQEGLGVTILPENYLKGSTSEAVIQKVIEHPNLKRTVHLTYLNQRYLPKSIRRYIELVQEHFTRA</sequence>
<gene>
    <name evidence="6" type="ORF">HNR36_002060</name>
</gene>
<evidence type="ECO:0000313" key="6">
    <source>
        <dbReference type="EMBL" id="MBB5149668.1"/>
    </source>
</evidence>
<dbReference type="InterPro" id="IPR036388">
    <property type="entry name" value="WH-like_DNA-bd_sf"/>
</dbReference>
<dbReference type="Gene3D" id="1.10.10.10">
    <property type="entry name" value="Winged helix-like DNA-binding domain superfamily/Winged helix DNA-binding domain"/>
    <property type="match status" value="1"/>
</dbReference>
<dbReference type="GO" id="GO:0005829">
    <property type="term" value="C:cytosol"/>
    <property type="evidence" value="ECO:0007669"/>
    <property type="project" value="TreeGrafter"/>
</dbReference>
<organism evidence="6 7">
    <name type="scientific">Ureibacillus thermosphaericus</name>
    <dbReference type="NCBI Taxonomy" id="51173"/>
    <lineage>
        <taxon>Bacteria</taxon>
        <taxon>Bacillati</taxon>
        <taxon>Bacillota</taxon>
        <taxon>Bacilli</taxon>
        <taxon>Bacillales</taxon>
        <taxon>Caryophanaceae</taxon>
        <taxon>Ureibacillus</taxon>
    </lineage>
</organism>
<dbReference type="RefSeq" id="WP_016838189.1">
    <property type="nucleotide sequence ID" value="NZ_JAAXPW010000027.1"/>
</dbReference>
<evidence type="ECO:0000256" key="2">
    <source>
        <dbReference type="ARBA" id="ARBA00023015"/>
    </source>
</evidence>
<evidence type="ECO:0000256" key="4">
    <source>
        <dbReference type="ARBA" id="ARBA00023163"/>
    </source>
</evidence>
<dbReference type="GO" id="GO:0003677">
    <property type="term" value="F:DNA binding"/>
    <property type="evidence" value="ECO:0007669"/>
    <property type="project" value="UniProtKB-KW"/>
</dbReference>
<dbReference type="Gene3D" id="3.40.190.290">
    <property type="match status" value="1"/>
</dbReference>
<proteinExistence type="inferred from homology"/>
<dbReference type="GO" id="GO:0003700">
    <property type="term" value="F:DNA-binding transcription factor activity"/>
    <property type="evidence" value="ECO:0007669"/>
    <property type="project" value="InterPro"/>
</dbReference>
<dbReference type="EMBL" id="JACHGZ010000025">
    <property type="protein sequence ID" value="MBB5149668.1"/>
    <property type="molecule type" value="Genomic_DNA"/>
</dbReference>
<keyword evidence="2" id="KW-0805">Transcription regulation</keyword>
<dbReference type="AlphaFoldDB" id="A0A840PZL7"/>
<dbReference type="InterPro" id="IPR000847">
    <property type="entry name" value="LysR_HTH_N"/>
</dbReference>
<dbReference type="PANTHER" id="PTHR30419">
    <property type="entry name" value="HTH-TYPE TRANSCRIPTIONAL REGULATOR YBHD"/>
    <property type="match status" value="1"/>
</dbReference>
<name>A0A840PZL7_URETH</name>
<dbReference type="InterPro" id="IPR050950">
    <property type="entry name" value="HTH-type_LysR_regulators"/>
</dbReference>
<evidence type="ECO:0000256" key="3">
    <source>
        <dbReference type="ARBA" id="ARBA00023125"/>
    </source>
</evidence>
<accession>A0A840PZL7</accession>
<dbReference type="Pfam" id="PF00126">
    <property type="entry name" value="HTH_1"/>
    <property type="match status" value="1"/>
</dbReference>
<dbReference type="InterPro" id="IPR036390">
    <property type="entry name" value="WH_DNA-bd_sf"/>
</dbReference>
<reference evidence="6 7" key="1">
    <citation type="submission" date="2020-08" db="EMBL/GenBank/DDBJ databases">
        <title>Genomic Encyclopedia of Type Strains, Phase IV (KMG-IV): sequencing the most valuable type-strain genomes for metagenomic binning, comparative biology and taxonomic classification.</title>
        <authorList>
            <person name="Goeker M."/>
        </authorList>
    </citation>
    <scope>NUCLEOTIDE SEQUENCE [LARGE SCALE GENOMIC DNA]</scope>
    <source>
        <strain evidence="6 7">DSM 10633</strain>
    </source>
</reference>